<evidence type="ECO:0000313" key="3">
    <source>
        <dbReference type="EMBL" id="MCS7483933.1"/>
    </source>
</evidence>
<gene>
    <name evidence="3" type="ORF">NZH93_44470</name>
</gene>
<proteinExistence type="predicted"/>
<evidence type="ECO:0000313" key="4">
    <source>
        <dbReference type="Proteomes" id="UP001141259"/>
    </source>
</evidence>
<dbReference type="Proteomes" id="UP001141259">
    <property type="component" value="Unassembled WGS sequence"/>
</dbReference>
<keyword evidence="4" id="KW-1185">Reference proteome</keyword>
<feature type="compositionally biased region" description="Low complexity" evidence="1">
    <location>
        <begin position="261"/>
        <end position="313"/>
    </location>
</feature>
<dbReference type="RefSeq" id="WP_259629385.1">
    <property type="nucleotide sequence ID" value="NZ_JANYMP010000039.1"/>
</dbReference>
<protein>
    <recommendedName>
        <fullName evidence="2">DUF6923 domain-containing protein</fullName>
    </recommendedName>
</protein>
<reference evidence="3" key="1">
    <citation type="submission" date="2022-08" db="EMBL/GenBank/DDBJ databases">
        <authorList>
            <person name="Tistechok S."/>
            <person name="Samborskyy M."/>
            <person name="Roman I."/>
        </authorList>
    </citation>
    <scope>NUCLEOTIDE SEQUENCE</scope>
    <source>
        <strain evidence="3">DSM 103496</strain>
    </source>
</reference>
<dbReference type="InterPro" id="IPR054215">
    <property type="entry name" value="DUF6923"/>
</dbReference>
<evidence type="ECO:0000256" key="1">
    <source>
        <dbReference type="SAM" id="MobiDB-lite"/>
    </source>
</evidence>
<dbReference type="EMBL" id="JANYMP010000039">
    <property type="protein sequence ID" value="MCS7483933.1"/>
    <property type="molecule type" value="Genomic_DNA"/>
</dbReference>
<feature type="domain" description="DUF6923" evidence="2">
    <location>
        <begin position="19"/>
        <end position="238"/>
    </location>
</feature>
<feature type="region of interest" description="Disordered" evidence="1">
    <location>
        <begin position="231"/>
        <end position="337"/>
    </location>
</feature>
<feature type="compositionally biased region" description="Pro residues" evidence="1">
    <location>
        <begin position="242"/>
        <end position="260"/>
    </location>
</feature>
<sequence length="381" mass="39920">MILEALTCVVLQVEAVSANGPSTLYAVELPSGTATPVAVLDERLNALAYSAERDVYYGISPEGRVIEVDRQGTTTDVGRVPHPGLAHAVAGAIHGDHFYLRADGAVYIVDVNPASPDFLGLVQARVLWPFDVFLSVDDFDYNPADGLLYGVATRVFGHPEVVTIDPYTGHVHPLGHPPRLPDGPGYGAAVLGPDGALYASNNDEGGQSTLYRVPLDGAGEVTRLAERPAARTIDSAGCHVSPPTPEPPAPTTTTPPPTTTVPPTTTTVLPTTPRQTSPQQTTPQQTTPRPTTTSADSPPTTTTAPEAQAAAAPNAPPPITTASPPTPPQAKPRPVFEVDRPVEEVVVLADRGTETKRRWSLAVLLLVIGAGAVASQRARRG</sequence>
<feature type="compositionally biased region" description="Pro residues" evidence="1">
    <location>
        <begin position="314"/>
        <end position="331"/>
    </location>
</feature>
<name>A0A9X2VW37_9PSEU</name>
<comment type="caution">
    <text evidence="3">The sequence shown here is derived from an EMBL/GenBank/DDBJ whole genome shotgun (WGS) entry which is preliminary data.</text>
</comment>
<dbReference type="SUPFAM" id="SSF82171">
    <property type="entry name" value="DPP6 N-terminal domain-like"/>
    <property type="match status" value="1"/>
</dbReference>
<dbReference type="Pfam" id="PF21959">
    <property type="entry name" value="DUF6923"/>
    <property type="match status" value="1"/>
</dbReference>
<accession>A0A9X2VW37</accession>
<dbReference type="AlphaFoldDB" id="A0A9X2VW37"/>
<organism evidence="3 4">
    <name type="scientific">Umezawaea endophytica</name>
    <dbReference type="NCBI Taxonomy" id="1654476"/>
    <lineage>
        <taxon>Bacteria</taxon>
        <taxon>Bacillati</taxon>
        <taxon>Actinomycetota</taxon>
        <taxon>Actinomycetes</taxon>
        <taxon>Pseudonocardiales</taxon>
        <taxon>Pseudonocardiaceae</taxon>
        <taxon>Umezawaea</taxon>
    </lineage>
</organism>
<evidence type="ECO:0000259" key="2">
    <source>
        <dbReference type="Pfam" id="PF21959"/>
    </source>
</evidence>